<accession>A0A1Z1WEV4</accession>
<dbReference type="EMBL" id="CP021748">
    <property type="protein sequence ID" value="ARX84976.1"/>
    <property type="molecule type" value="Genomic_DNA"/>
</dbReference>
<gene>
    <name evidence="1" type="ORF">SMD44_04434</name>
</gene>
<dbReference type="Proteomes" id="UP000195880">
    <property type="component" value="Chromosome"/>
</dbReference>
<dbReference type="KEGG" id="salf:SMD44_04434"/>
<dbReference type="AlphaFoldDB" id="A0A1Z1WEV4"/>
<dbReference type="RefSeq" id="WP_157854025.1">
    <property type="nucleotide sequence ID" value="NZ_CP021748.1"/>
</dbReference>
<organism evidence="1 2">
    <name type="scientific">Streptomyces alboflavus</name>
    <dbReference type="NCBI Taxonomy" id="67267"/>
    <lineage>
        <taxon>Bacteria</taxon>
        <taxon>Bacillati</taxon>
        <taxon>Actinomycetota</taxon>
        <taxon>Actinomycetes</taxon>
        <taxon>Kitasatosporales</taxon>
        <taxon>Streptomycetaceae</taxon>
        <taxon>Streptomyces</taxon>
    </lineage>
</organism>
<sequence>MNHGSIEMPQDSTDFAVEELDSLDAPGWNDVVQVTTAGGAAFVIGLSIT</sequence>
<evidence type="ECO:0000313" key="2">
    <source>
        <dbReference type="Proteomes" id="UP000195880"/>
    </source>
</evidence>
<protein>
    <submittedName>
        <fullName evidence="1">Uncharacterized protein</fullName>
    </submittedName>
</protein>
<evidence type="ECO:0000313" key="1">
    <source>
        <dbReference type="EMBL" id="ARX84976.1"/>
    </source>
</evidence>
<reference evidence="1 2" key="1">
    <citation type="submission" date="2017-05" db="EMBL/GenBank/DDBJ databases">
        <title>Streptomyces alboflavus Genome sequencing and assembly.</title>
        <authorList>
            <person name="Wang Y."/>
            <person name="Du B."/>
            <person name="Ding Y."/>
            <person name="Liu H."/>
            <person name="Hou Q."/>
            <person name="Liu K."/>
            <person name="Wang C."/>
            <person name="Yao L."/>
        </authorList>
    </citation>
    <scope>NUCLEOTIDE SEQUENCE [LARGE SCALE GENOMIC DNA]</scope>
    <source>
        <strain evidence="1 2">MDJK44</strain>
    </source>
</reference>
<name>A0A1Z1WEV4_9ACTN</name>
<dbReference type="STRING" id="67267.GCA_000716675_04316"/>
<proteinExistence type="predicted"/>
<keyword evidence="2" id="KW-1185">Reference proteome</keyword>